<gene>
    <name evidence="1" type="ORF">PXEA_LOCUS33583</name>
</gene>
<sequence length="70" mass="7709">MCLRVCVSPLDVDEAGSNHLGDVDEAVVIWNCPPTSEETFLFARLQLKFVEVSAQTGISVLCWLGFHSVK</sequence>
<dbReference type="Proteomes" id="UP000784294">
    <property type="component" value="Unassembled WGS sequence"/>
</dbReference>
<reference evidence="1" key="1">
    <citation type="submission" date="2018-11" db="EMBL/GenBank/DDBJ databases">
        <authorList>
            <consortium name="Pathogen Informatics"/>
        </authorList>
    </citation>
    <scope>NUCLEOTIDE SEQUENCE</scope>
</reference>
<comment type="caution">
    <text evidence="1">The sequence shown here is derived from an EMBL/GenBank/DDBJ whole genome shotgun (WGS) entry which is preliminary data.</text>
</comment>
<accession>A0A3S5CQK7</accession>
<protein>
    <submittedName>
        <fullName evidence="1">Uncharacterized protein</fullName>
    </submittedName>
</protein>
<dbReference type="EMBL" id="CAAALY010263854">
    <property type="protein sequence ID" value="VEL40143.1"/>
    <property type="molecule type" value="Genomic_DNA"/>
</dbReference>
<evidence type="ECO:0000313" key="2">
    <source>
        <dbReference type="Proteomes" id="UP000784294"/>
    </source>
</evidence>
<name>A0A3S5CQK7_9PLAT</name>
<dbReference type="AlphaFoldDB" id="A0A3S5CQK7"/>
<organism evidence="1 2">
    <name type="scientific">Protopolystoma xenopodis</name>
    <dbReference type="NCBI Taxonomy" id="117903"/>
    <lineage>
        <taxon>Eukaryota</taxon>
        <taxon>Metazoa</taxon>
        <taxon>Spiralia</taxon>
        <taxon>Lophotrochozoa</taxon>
        <taxon>Platyhelminthes</taxon>
        <taxon>Monogenea</taxon>
        <taxon>Polyopisthocotylea</taxon>
        <taxon>Polystomatidea</taxon>
        <taxon>Polystomatidae</taxon>
        <taxon>Protopolystoma</taxon>
    </lineage>
</organism>
<evidence type="ECO:0000313" key="1">
    <source>
        <dbReference type="EMBL" id="VEL40143.1"/>
    </source>
</evidence>
<proteinExistence type="predicted"/>
<keyword evidence="2" id="KW-1185">Reference proteome</keyword>